<evidence type="ECO:0000259" key="2">
    <source>
        <dbReference type="PROSITE" id="PS51724"/>
    </source>
</evidence>
<accession>A0A2D0NB62</accession>
<organism evidence="3 4">
    <name type="scientific">Flavilitoribacter nigricans (strain ATCC 23147 / DSM 23189 / NBRC 102662 / NCIMB 1420 / SS-2)</name>
    <name type="common">Lewinella nigricans</name>
    <dbReference type="NCBI Taxonomy" id="1122177"/>
    <lineage>
        <taxon>Bacteria</taxon>
        <taxon>Pseudomonadati</taxon>
        <taxon>Bacteroidota</taxon>
        <taxon>Saprospiria</taxon>
        <taxon>Saprospirales</taxon>
        <taxon>Lewinellaceae</taxon>
        <taxon>Flavilitoribacter</taxon>
    </lineage>
</organism>
<dbReference type="InterPro" id="IPR036680">
    <property type="entry name" value="SPOR-like_sf"/>
</dbReference>
<evidence type="ECO:0000313" key="4">
    <source>
        <dbReference type="Proteomes" id="UP000223913"/>
    </source>
</evidence>
<dbReference type="GO" id="GO:0042834">
    <property type="term" value="F:peptidoglycan binding"/>
    <property type="evidence" value="ECO:0007669"/>
    <property type="project" value="InterPro"/>
</dbReference>
<comment type="caution">
    <text evidence="3">The sequence shown here is derived from an EMBL/GenBank/DDBJ whole genome shotgun (WGS) entry which is preliminary data.</text>
</comment>
<feature type="signal peptide" evidence="1">
    <location>
        <begin position="1"/>
        <end position="23"/>
    </location>
</feature>
<dbReference type="PROSITE" id="PS51724">
    <property type="entry name" value="SPOR"/>
    <property type="match status" value="1"/>
</dbReference>
<gene>
    <name evidence="3" type="ORF">CRP01_16660</name>
</gene>
<feature type="domain" description="SPOR" evidence="2">
    <location>
        <begin position="48"/>
        <end position="125"/>
    </location>
</feature>
<dbReference type="InterPro" id="IPR007730">
    <property type="entry name" value="SPOR-like_dom"/>
</dbReference>
<evidence type="ECO:0000256" key="1">
    <source>
        <dbReference type="SAM" id="SignalP"/>
    </source>
</evidence>
<dbReference type="RefSeq" id="WP_099151194.1">
    <property type="nucleotide sequence ID" value="NZ_PDUD01000021.1"/>
</dbReference>
<keyword evidence="1" id="KW-0732">Signal</keyword>
<sequence length="137" mass="16024">MRCKLFLPILLLACSFFAIDAQAQGVVFKEEPVITDMMDRFVQINKSKETVEGWRIQIMATNDRQKLESARQAFQYRYPNVPVDWVHNRPWYQLRAGAFATKLEALRLKYILSQDYTGTYPVKDDSIRPQELINAAY</sequence>
<dbReference type="Pfam" id="PF05036">
    <property type="entry name" value="SPOR"/>
    <property type="match status" value="1"/>
</dbReference>
<dbReference type="AlphaFoldDB" id="A0A2D0NB62"/>
<dbReference type="Gene3D" id="3.30.70.1070">
    <property type="entry name" value="Sporulation related repeat"/>
    <property type="match status" value="1"/>
</dbReference>
<proteinExistence type="predicted"/>
<evidence type="ECO:0000313" key="3">
    <source>
        <dbReference type="EMBL" id="PHN05618.1"/>
    </source>
</evidence>
<dbReference type="Proteomes" id="UP000223913">
    <property type="component" value="Unassembled WGS sequence"/>
</dbReference>
<dbReference type="OrthoDB" id="2473397at2"/>
<keyword evidence="4" id="KW-1185">Reference proteome</keyword>
<dbReference type="SUPFAM" id="SSF110997">
    <property type="entry name" value="Sporulation related repeat"/>
    <property type="match status" value="1"/>
</dbReference>
<name>A0A2D0NB62_FLAN2</name>
<dbReference type="EMBL" id="PDUD01000021">
    <property type="protein sequence ID" value="PHN05618.1"/>
    <property type="molecule type" value="Genomic_DNA"/>
</dbReference>
<reference evidence="3 4" key="1">
    <citation type="submission" date="2017-10" db="EMBL/GenBank/DDBJ databases">
        <title>The draft genome sequence of Lewinella nigricans NBRC 102662.</title>
        <authorList>
            <person name="Wang K."/>
        </authorList>
    </citation>
    <scope>NUCLEOTIDE SEQUENCE [LARGE SCALE GENOMIC DNA]</scope>
    <source>
        <strain evidence="3 4">NBRC 102662</strain>
    </source>
</reference>
<protein>
    <recommendedName>
        <fullName evidence="2">SPOR domain-containing protein</fullName>
    </recommendedName>
</protein>
<feature type="chain" id="PRO_5012429184" description="SPOR domain-containing protein" evidence="1">
    <location>
        <begin position="24"/>
        <end position="137"/>
    </location>
</feature>